<name>A0A0B3VNS9_9FIRM</name>
<reference evidence="2 3" key="1">
    <citation type="submission" date="2014-12" db="EMBL/GenBank/DDBJ databases">
        <title>Draft genome sequence of Terrisporobacter sp. 08-306576, isolated from the blood culture of a bacteremia patient.</title>
        <authorList>
            <person name="Lund L.C."/>
            <person name="Sydenham T.V."/>
            <person name="Hogh S.V."/>
            <person name="Skov M.N."/>
            <person name="Kemp M."/>
            <person name="Justesen U.S."/>
        </authorList>
    </citation>
    <scope>NUCLEOTIDE SEQUENCE [LARGE SCALE GENOMIC DNA]</scope>
    <source>
        <strain evidence="2 3">08-306576</strain>
    </source>
</reference>
<keyword evidence="3" id="KW-1185">Reference proteome</keyword>
<protein>
    <recommendedName>
        <fullName evidence="4">Bacterial Pleckstrin homology domain-containing protein</fullName>
    </recommendedName>
</protein>
<evidence type="ECO:0000256" key="1">
    <source>
        <dbReference type="SAM" id="Phobius"/>
    </source>
</evidence>
<gene>
    <name evidence="2" type="ORF">QX51_02890</name>
</gene>
<accession>A0A0B3VNS9</accession>
<sequence>MDKVKKYGYVLSFIILIIIALLIGFTIKKADSKLMPVEVNDNSIKIMYNTYTEEDIVEVELLNEVSLSGGSGLNTANINNGRYKVNGDDFKSKVCIHKNISPFIKLKTKDSTIVFNENDSDKTKKIYSKLKELCQKSEHKN</sequence>
<keyword evidence="1" id="KW-0812">Transmembrane</keyword>
<dbReference type="RefSeq" id="WP_039678405.1">
    <property type="nucleotide sequence ID" value="NZ_JAXECK010000026.1"/>
</dbReference>
<dbReference type="EMBL" id="JWHR01000032">
    <property type="protein sequence ID" value="KHS58461.1"/>
    <property type="molecule type" value="Genomic_DNA"/>
</dbReference>
<evidence type="ECO:0000313" key="2">
    <source>
        <dbReference type="EMBL" id="KHS58461.1"/>
    </source>
</evidence>
<keyword evidence="1" id="KW-0472">Membrane</keyword>
<evidence type="ECO:0008006" key="4">
    <source>
        <dbReference type="Google" id="ProtNLM"/>
    </source>
</evidence>
<dbReference type="Proteomes" id="UP000031189">
    <property type="component" value="Unassembled WGS sequence"/>
</dbReference>
<evidence type="ECO:0000313" key="3">
    <source>
        <dbReference type="Proteomes" id="UP000031189"/>
    </source>
</evidence>
<feature type="transmembrane region" description="Helical" evidence="1">
    <location>
        <begin position="6"/>
        <end position="27"/>
    </location>
</feature>
<keyword evidence="1" id="KW-1133">Transmembrane helix</keyword>
<dbReference type="AlphaFoldDB" id="A0A0B3VNS9"/>
<proteinExistence type="predicted"/>
<comment type="caution">
    <text evidence="2">The sequence shown here is derived from an EMBL/GenBank/DDBJ whole genome shotgun (WGS) entry which is preliminary data.</text>
</comment>
<organism evidence="2 3">
    <name type="scientific">Terrisporobacter othiniensis</name>
    <dbReference type="NCBI Taxonomy" id="1577792"/>
    <lineage>
        <taxon>Bacteria</taxon>
        <taxon>Bacillati</taxon>
        <taxon>Bacillota</taxon>
        <taxon>Clostridia</taxon>
        <taxon>Peptostreptococcales</taxon>
        <taxon>Peptostreptococcaceae</taxon>
        <taxon>Terrisporobacter</taxon>
    </lineage>
</organism>
<dbReference type="OrthoDB" id="1753477at2"/>